<dbReference type="PROSITE" id="PS50089">
    <property type="entry name" value="ZF_RING_2"/>
    <property type="match status" value="1"/>
</dbReference>
<comment type="catalytic activity">
    <reaction evidence="1">
        <text>S-ubiquitinyl-[E2 ubiquitin-conjugating enzyme]-L-cysteine + [acceptor protein]-L-lysine = [E2 ubiquitin-conjugating enzyme]-L-cysteine + N(6)-ubiquitinyl-[acceptor protein]-L-lysine.</text>
        <dbReference type="EC" id="2.3.2.27"/>
    </reaction>
</comment>
<dbReference type="PANTHER" id="PTHR15710:SF116">
    <property type="entry name" value="RING_U-BOX SUPERFAMILY PROTEIN"/>
    <property type="match status" value="1"/>
</dbReference>
<dbReference type="EMBL" id="WHWC01000015">
    <property type="protein sequence ID" value="KAG8368764.1"/>
    <property type="molecule type" value="Genomic_DNA"/>
</dbReference>
<evidence type="ECO:0000256" key="1">
    <source>
        <dbReference type="ARBA" id="ARBA00000900"/>
    </source>
</evidence>
<keyword evidence="5 8" id="KW-0863">Zinc-finger</keyword>
<dbReference type="GO" id="GO:0016567">
    <property type="term" value="P:protein ubiquitination"/>
    <property type="evidence" value="ECO:0007669"/>
    <property type="project" value="TreeGrafter"/>
</dbReference>
<name>A0AAV6WLS8_9LAMI</name>
<organism evidence="11 12">
    <name type="scientific">Buddleja alternifolia</name>
    <dbReference type="NCBI Taxonomy" id="168488"/>
    <lineage>
        <taxon>Eukaryota</taxon>
        <taxon>Viridiplantae</taxon>
        <taxon>Streptophyta</taxon>
        <taxon>Embryophyta</taxon>
        <taxon>Tracheophyta</taxon>
        <taxon>Spermatophyta</taxon>
        <taxon>Magnoliopsida</taxon>
        <taxon>eudicotyledons</taxon>
        <taxon>Gunneridae</taxon>
        <taxon>Pentapetalae</taxon>
        <taxon>asterids</taxon>
        <taxon>lamiids</taxon>
        <taxon>Lamiales</taxon>
        <taxon>Scrophulariaceae</taxon>
        <taxon>Buddlejeae</taxon>
        <taxon>Buddleja</taxon>
    </lineage>
</organism>
<feature type="region of interest" description="Disordered" evidence="9">
    <location>
        <begin position="119"/>
        <end position="153"/>
    </location>
</feature>
<keyword evidence="7" id="KW-0862">Zinc</keyword>
<dbReference type="Pfam" id="PF13639">
    <property type="entry name" value="zf-RING_2"/>
    <property type="match status" value="1"/>
</dbReference>
<dbReference type="AlphaFoldDB" id="A0AAV6WLS8"/>
<dbReference type="InterPro" id="IPR013083">
    <property type="entry name" value="Znf_RING/FYVE/PHD"/>
</dbReference>
<evidence type="ECO:0000256" key="5">
    <source>
        <dbReference type="ARBA" id="ARBA00022771"/>
    </source>
</evidence>
<evidence type="ECO:0000256" key="7">
    <source>
        <dbReference type="ARBA" id="ARBA00022833"/>
    </source>
</evidence>
<feature type="domain" description="RING-type" evidence="10">
    <location>
        <begin position="195"/>
        <end position="236"/>
    </location>
</feature>
<evidence type="ECO:0000256" key="8">
    <source>
        <dbReference type="PROSITE-ProRule" id="PRU00175"/>
    </source>
</evidence>
<dbReference type="InterPro" id="IPR001841">
    <property type="entry name" value="Znf_RING"/>
</dbReference>
<keyword evidence="6" id="KW-0833">Ubl conjugation pathway</keyword>
<keyword evidence="12" id="KW-1185">Reference proteome</keyword>
<evidence type="ECO:0000313" key="11">
    <source>
        <dbReference type="EMBL" id="KAG8368764.1"/>
    </source>
</evidence>
<evidence type="ECO:0000256" key="6">
    <source>
        <dbReference type="ARBA" id="ARBA00022786"/>
    </source>
</evidence>
<evidence type="ECO:0000256" key="3">
    <source>
        <dbReference type="ARBA" id="ARBA00022679"/>
    </source>
</evidence>
<evidence type="ECO:0000259" key="10">
    <source>
        <dbReference type="PROSITE" id="PS50089"/>
    </source>
</evidence>
<gene>
    <name evidence="11" type="ORF">BUALT_Bualt15G0080500</name>
</gene>
<dbReference type="EC" id="2.3.2.27" evidence="2"/>
<protein>
    <recommendedName>
        <fullName evidence="2">RING-type E3 ubiquitin transferase</fullName>
        <ecNumber evidence="2">2.3.2.27</ecNumber>
    </recommendedName>
</protein>
<comment type="caution">
    <text evidence="11">The sequence shown here is derived from an EMBL/GenBank/DDBJ whole genome shotgun (WGS) entry which is preliminary data.</text>
</comment>
<dbReference type="CDD" id="cd16667">
    <property type="entry name" value="RING-H2_RNF126-like"/>
    <property type="match status" value="1"/>
</dbReference>
<dbReference type="GO" id="GO:0005737">
    <property type="term" value="C:cytoplasm"/>
    <property type="evidence" value="ECO:0007669"/>
    <property type="project" value="TreeGrafter"/>
</dbReference>
<evidence type="ECO:0000256" key="4">
    <source>
        <dbReference type="ARBA" id="ARBA00022723"/>
    </source>
</evidence>
<accession>A0AAV6WLS8</accession>
<dbReference type="Proteomes" id="UP000826271">
    <property type="component" value="Unassembled WGS sequence"/>
</dbReference>
<keyword evidence="3" id="KW-0808">Transferase</keyword>
<dbReference type="GO" id="GO:0008270">
    <property type="term" value="F:zinc ion binding"/>
    <property type="evidence" value="ECO:0007669"/>
    <property type="project" value="UniProtKB-KW"/>
</dbReference>
<evidence type="ECO:0000313" key="12">
    <source>
        <dbReference type="Proteomes" id="UP000826271"/>
    </source>
</evidence>
<dbReference type="PANTHER" id="PTHR15710">
    <property type="entry name" value="E3 UBIQUITIN-PROTEIN LIGASE PRAJA"/>
    <property type="match status" value="1"/>
</dbReference>
<dbReference type="SUPFAM" id="SSF57850">
    <property type="entry name" value="RING/U-box"/>
    <property type="match status" value="1"/>
</dbReference>
<dbReference type="FunFam" id="3.30.40.10:FF:000022">
    <property type="entry name" value="E3 ubiquitin-protein ligase RING1-like"/>
    <property type="match status" value="1"/>
</dbReference>
<proteinExistence type="predicted"/>
<dbReference type="GO" id="GO:0061630">
    <property type="term" value="F:ubiquitin protein ligase activity"/>
    <property type="evidence" value="ECO:0007669"/>
    <property type="project" value="UniProtKB-EC"/>
</dbReference>
<evidence type="ECO:0000256" key="9">
    <source>
        <dbReference type="SAM" id="MobiDB-lite"/>
    </source>
</evidence>
<evidence type="ECO:0000256" key="2">
    <source>
        <dbReference type="ARBA" id="ARBA00012483"/>
    </source>
</evidence>
<reference evidence="11" key="1">
    <citation type="submission" date="2019-10" db="EMBL/GenBank/DDBJ databases">
        <authorList>
            <person name="Zhang R."/>
            <person name="Pan Y."/>
            <person name="Wang J."/>
            <person name="Ma R."/>
            <person name="Yu S."/>
        </authorList>
    </citation>
    <scope>NUCLEOTIDE SEQUENCE</scope>
    <source>
        <strain evidence="11">LA-IB0</strain>
        <tissue evidence="11">Leaf</tissue>
    </source>
</reference>
<dbReference type="Gene3D" id="3.30.40.10">
    <property type="entry name" value="Zinc/RING finger domain, C3HC4 (zinc finger)"/>
    <property type="match status" value="1"/>
</dbReference>
<sequence length="312" mass="35622">MSSPRRPGVIVNGIHRTRTYHYYWCRRCQRSVRTTTTNPAEILCPRCFGQIRHELDVSRPGPLLESHLEPSPGARILDTLARMLDPPTRQQQLQNRGPNQNDQSGTHQAWILLQFIGPDQDSQPSRPVSPSENTFTPPGNISRENFFPDPGLDDQFIQELTQNDRPGPPPAPGTAIDALPEVELSAEDLKSDSCCPVCKDEFHVGVRVKELPCKHFYHSDCIVPWLRRHNTCPVCRYGVRGLSNNNTFQDELTAEEFFPGGEVEGNYRDSRWMDLFSLRPFNLVVNWAQLCLDFLDDSFRNFFSGDSSWRIP</sequence>
<keyword evidence="4" id="KW-0479">Metal-binding</keyword>
<feature type="compositionally biased region" description="Polar residues" evidence="9">
    <location>
        <begin position="120"/>
        <end position="143"/>
    </location>
</feature>
<dbReference type="SMART" id="SM00184">
    <property type="entry name" value="RING"/>
    <property type="match status" value="1"/>
</dbReference>